<evidence type="ECO:0000256" key="1">
    <source>
        <dbReference type="ARBA" id="ARBA00001947"/>
    </source>
</evidence>
<feature type="domain" description="Metallo-beta-lactamase" evidence="5">
    <location>
        <begin position="12"/>
        <end position="176"/>
    </location>
</feature>
<comment type="cofactor">
    <cofactor evidence="1">
        <name>Zn(2+)</name>
        <dbReference type="ChEBI" id="CHEBI:29105"/>
    </cofactor>
</comment>
<keyword evidence="2" id="KW-0479">Metal-binding</keyword>
<reference evidence="6 7" key="1">
    <citation type="submission" date="2016-07" db="EMBL/GenBank/DDBJ databases">
        <title>Comparative genomics of the Campylobacter concisus group.</title>
        <authorList>
            <person name="Miller W.G."/>
            <person name="Yee E."/>
            <person name="Chapman M.H."/>
            <person name="Huynh S."/>
            <person name="Bono J.L."/>
            <person name="On S.L.W."/>
            <person name="StLeger J."/>
            <person name="Foster G."/>
            <person name="Parker C.T."/>
        </authorList>
    </citation>
    <scope>NUCLEOTIDE SEQUENCE [LARGE SCALE GENOMIC DNA]</scope>
    <source>
        <strain evidence="6 7">CCUG 21559</strain>
    </source>
</reference>
<name>A0A6G5QH38_9BACT</name>
<dbReference type="Proteomes" id="UP000503264">
    <property type="component" value="Chromosome"/>
</dbReference>
<evidence type="ECO:0000313" key="7">
    <source>
        <dbReference type="Proteomes" id="UP000503264"/>
    </source>
</evidence>
<evidence type="ECO:0000256" key="3">
    <source>
        <dbReference type="ARBA" id="ARBA00022801"/>
    </source>
</evidence>
<organism evidence="6 7">
    <name type="scientific">Campylobacter mucosalis CCUG 21559</name>
    <dbReference type="NCBI Taxonomy" id="1032067"/>
    <lineage>
        <taxon>Bacteria</taxon>
        <taxon>Pseudomonadati</taxon>
        <taxon>Campylobacterota</taxon>
        <taxon>Epsilonproteobacteria</taxon>
        <taxon>Campylobacterales</taxon>
        <taxon>Campylobacteraceae</taxon>
        <taxon>Campylobacter</taxon>
    </lineage>
</organism>
<keyword evidence="3" id="KW-0378">Hydrolase</keyword>
<dbReference type="CDD" id="cd06262">
    <property type="entry name" value="metallo-hydrolase-like_MBL-fold"/>
    <property type="match status" value="1"/>
</dbReference>
<dbReference type="SMART" id="SM00849">
    <property type="entry name" value="Lactamase_B"/>
    <property type="match status" value="1"/>
</dbReference>
<dbReference type="SUPFAM" id="SSF56281">
    <property type="entry name" value="Metallo-hydrolase/oxidoreductase"/>
    <property type="match status" value="1"/>
</dbReference>
<dbReference type="GO" id="GO:0016787">
    <property type="term" value="F:hydrolase activity"/>
    <property type="evidence" value="ECO:0007669"/>
    <property type="project" value="UniProtKB-KW"/>
</dbReference>
<dbReference type="Gene3D" id="3.60.15.10">
    <property type="entry name" value="Ribonuclease Z/Hydroxyacylglutathione hydrolase-like"/>
    <property type="match status" value="1"/>
</dbReference>
<dbReference type="EMBL" id="CP012542">
    <property type="protein sequence ID" value="QCD44971.1"/>
    <property type="molecule type" value="Genomic_DNA"/>
</dbReference>
<evidence type="ECO:0000313" key="6">
    <source>
        <dbReference type="EMBL" id="QCD44971.1"/>
    </source>
</evidence>
<evidence type="ECO:0000256" key="2">
    <source>
        <dbReference type="ARBA" id="ARBA00022723"/>
    </source>
</evidence>
<proteinExistence type="predicted"/>
<accession>A0A6G5QH38</accession>
<dbReference type="PANTHER" id="PTHR46233">
    <property type="entry name" value="HYDROXYACYLGLUTATHIONE HYDROLASE GLOC"/>
    <property type="match status" value="1"/>
</dbReference>
<dbReference type="PANTHER" id="PTHR46233:SF3">
    <property type="entry name" value="HYDROXYACYLGLUTATHIONE HYDROLASE GLOC"/>
    <property type="match status" value="1"/>
</dbReference>
<gene>
    <name evidence="6" type="ORF">CMUC_1201</name>
</gene>
<dbReference type="Pfam" id="PF00753">
    <property type="entry name" value="Lactamase_B"/>
    <property type="match status" value="1"/>
</dbReference>
<protein>
    <submittedName>
        <fullName evidence="6">Metallo-beta-lactamase family protein</fullName>
    </submittedName>
</protein>
<dbReference type="InterPro" id="IPR036866">
    <property type="entry name" value="RibonucZ/Hydroxyglut_hydro"/>
</dbReference>
<dbReference type="InterPro" id="IPR051453">
    <property type="entry name" value="MBL_Glyoxalase_II"/>
</dbReference>
<evidence type="ECO:0000259" key="5">
    <source>
        <dbReference type="SMART" id="SM00849"/>
    </source>
</evidence>
<keyword evidence="4" id="KW-0862">Zinc</keyword>
<sequence>MKLFSRPFGAYQTNAYVLKFGDEEIIIDPGDGAREWVLGVVKNPKAILCTHGHFDHIFDVGVLKKELNIPVWIHKDDAFMLENDVDFAGYECCSPDFAVDEGVFECGEFKFEFMHFPGHTPGCSMIAVDDMLFSGDFLFAGAIGRYDFKYSNPSDMLKSLEKVSQIKREFKLYPGHGNSTTLQTELLNLPRYMRYLKSDML</sequence>
<dbReference type="InterPro" id="IPR001279">
    <property type="entry name" value="Metallo-B-lactamas"/>
</dbReference>
<dbReference type="GO" id="GO:0046872">
    <property type="term" value="F:metal ion binding"/>
    <property type="evidence" value="ECO:0007669"/>
    <property type="project" value="UniProtKB-KW"/>
</dbReference>
<evidence type="ECO:0000256" key="4">
    <source>
        <dbReference type="ARBA" id="ARBA00022833"/>
    </source>
</evidence>
<keyword evidence="7" id="KW-1185">Reference proteome</keyword>
<dbReference type="AlphaFoldDB" id="A0A6G5QH38"/>